<dbReference type="EMBL" id="JAULSY010000041">
    <property type="protein sequence ID" value="KAK0669560.1"/>
    <property type="molecule type" value="Genomic_DNA"/>
</dbReference>
<sequence length="472" mass="52574">MAAILIQCGLAASQDARFDSEASAIQQKHESTHSSDPLITCSSCYGDILDLYKARYLTSPPADLLKDSSPSPQAEWFTSAPSFLEKLADLIEQAKQYQIHPRLIDEHVKQQKERWYADNLTTLRLKSMVKEEDRAAISENLERFNAGSAPIEELMTAVSASLKRLKGNESPPIDDLPGRLLAATSHAERTEVLKEAFFVTPSQLTEGSRSGEVPEAHAKYYNMLSQDNASMEQVKDAILSDYQKLSSAQDEIKKVEARLAELRRGQAAYELEKAKKAAKKKRLAEQQKSVVSDELSNLPPCSVCQHSVNPTNFRVCTVCALLVGYDLEGAKKTVYCGFDCLHEGYRNHLKTHSCSSGSTCVHARTDSSRRQMLNNHASHDDDINMTDPLPTPGDLRFCRECVDNLKKPTAWCSPACVRANYAQHHEQVHGGDRMDINGQLQDIDLDSHHYTISLADAVKVWEARNGGVRLEE</sequence>
<accession>A0AA39ZEY7</accession>
<keyword evidence="1" id="KW-0175">Coiled coil</keyword>
<gene>
    <name evidence="2" type="ORF">QBC41DRAFT_106776</name>
</gene>
<dbReference type="AlphaFoldDB" id="A0AA39ZEY7"/>
<evidence type="ECO:0000313" key="3">
    <source>
        <dbReference type="Proteomes" id="UP001174997"/>
    </source>
</evidence>
<organism evidence="2 3">
    <name type="scientific">Cercophora samala</name>
    <dbReference type="NCBI Taxonomy" id="330535"/>
    <lineage>
        <taxon>Eukaryota</taxon>
        <taxon>Fungi</taxon>
        <taxon>Dikarya</taxon>
        <taxon>Ascomycota</taxon>
        <taxon>Pezizomycotina</taxon>
        <taxon>Sordariomycetes</taxon>
        <taxon>Sordariomycetidae</taxon>
        <taxon>Sordariales</taxon>
        <taxon>Lasiosphaeriaceae</taxon>
        <taxon>Cercophora</taxon>
    </lineage>
</organism>
<name>A0AA39ZEY7_9PEZI</name>
<comment type="caution">
    <text evidence="2">The sequence shown here is derived from an EMBL/GenBank/DDBJ whole genome shotgun (WGS) entry which is preliminary data.</text>
</comment>
<proteinExistence type="predicted"/>
<keyword evidence="3" id="KW-1185">Reference proteome</keyword>
<evidence type="ECO:0000313" key="2">
    <source>
        <dbReference type="EMBL" id="KAK0669560.1"/>
    </source>
</evidence>
<feature type="coiled-coil region" evidence="1">
    <location>
        <begin position="245"/>
        <end position="272"/>
    </location>
</feature>
<evidence type="ECO:0000256" key="1">
    <source>
        <dbReference type="SAM" id="Coils"/>
    </source>
</evidence>
<reference evidence="2" key="1">
    <citation type="submission" date="2023-06" db="EMBL/GenBank/DDBJ databases">
        <title>Genome-scale phylogeny and comparative genomics of the fungal order Sordariales.</title>
        <authorList>
            <consortium name="Lawrence Berkeley National Laboratory"/>
            <person name="Hensen N."/>
            <person name="Bonometti L."/>
            <person name="Westerberg I."/>
            <person name="Brannstrom I.O."/>
            <person name="Guillou S."/>
            <person name="Cros-Aarteil S."/>
            <person name="Calhoun S."/>
            <person name="Haridas S."/>
            <person name="Kuo A."/>
            <person name="Mondo S."/>
            <person name="Pangilinan J."/>
            <person name="Riley R."/>
            <person name="Labutti K."/>
            <person name="Andreopoulos B."/>
            <person name="Lipzen A."/>
            <person name="Chen C."/>
            <person name="Yanf M."/>
            <person name="Daum C."/>
            <person name="Ng V."/>
            <person name="Clum A."/>
            <person name="Steindorff A."/>
            <person name="Ohm R."/>
            <person name="Martin F."/>
            <person name="Silar P."/>
            <person name="Natvig D."/>
            <person name="Lalanne C."/>
            <person name="Gautier V."/>
            <person name="Ament-Velasquez S.L."/>
            <person name="Kruys A."/>
            <person name="Hutchinson M.I."/>
            <person name="Powell A.J."/>
            <person name="Barry K."/>
            <person name="Miller A.N."/>
            <person name="Grigoriev I.V."/>
            <person name="Debuchy R."/>
            <person name="Gladieux P."/>
            <person name="Thoren M.H."/>
            <person name="Johannesson H."/>
        </authorList>
    </citation>
    <scope>NUCLEOTIDE SEQUENCE</scope>
    <source>
        <strain evidence="2">CBS 307.81</strain>
    </source>
</reference>
<dbReference type="Proteomes" id="UP001174997">
    <property type="component" value="Unassembled WGS sequence"/>
</dbReference>
<protein>
    <submittedName>
        <fullName evidence="2">Uncharacterized protein</fullName>
    </submittedName>
</protein>